<comment type="caution">
    <text evidence="1">The sequence shown here is derived from an EMBL/GenBank/DDBJ whole genome shotgun (WGS) entry which is preliminary data.</text>
</comment>
<reference evidence="1 2" key="1">
    <citation type="submission" date="2015-01" db="EMBL/GenBank/DDBJ databases">
        <title>Evolution of Trichinella species and genotypes.</title>
        <authorList>
            <person name="Korhonen P.K."/>
            <person name="Edoardo P."/>
            <person name="Giuseppe L.R."/>
            <person name="Gasser R.B."/>
        </authorList>
    </citation>
    <scope>NUCLEOTIDE SEQUENCE [LARGE SCALE GENOMIC DNA]</scope>
    <source>
        <strain evidence="1">ISS37</strain>
    </source>
</reference>
<dbReference type="EMBL" id="JYDL01000318">
    <property type="protein sequence ID" value="KRX12603.1"/>
    <property type="molecule type" value="Genomic_DNA"/>
</dbReference>
<dbReference type="OrthoDB" id="5924040at2759"/>
<accession>A0A0V0RDQ4</accession>
<protein>
    <submittedName>
        <fullName evidence="1">Uncharacterized protein</fullName>
    </submittedName>
</protein>
<evidence type="ECO:0000313" key="2">
    <source>
        <dbReference type="Proteomes" id="UP000054630"/>
    </source>
</evidence>
<gene>
    <name evidence="1" type="ORF">T07_7306</name>
</gene>
<proteinExistence type="predicted"/>
<organism evidence="1 2">
    <name type="scientific">Trichinella nelsoni</name>
    <dbReference type="NCBI Taxonomy" id="6336"/>
    <lineage>
        <taxon>Eukaryota</taxon>
        <taxon>Metazoa</taxon>
        <taxon>Ecdysozoa</taxon>
        <taxon>Nematoda</taxon>
        <taxon>Enoplea</taxon>
        <taxon>Dorylaimia</taxon>
        <taxon>Trichinellida</taxon>
        <taxon>Trichinellidae</taxon>
        <taxon>Trichinella</taxon>
    </lineage>
</organism>
<dbReference type="AlphaFoldDB" id="A0A0V0RDQ4"/>
<keyword evidence="2" id="KW-1185">Reference proteome</keyword>
<evidence type="ECO:0000313" key="1">
    <source>
        <dbReference type="EMBL" id="KRX12603.1"/>
    </source>
</evidence>
<name>A0A0V0RDQ4_9BILA</name>
<sequence length="68" mass="7701">MTQFGSEMEVRGSEEGKEVFSVKKFAYEKAGKVCCENRCKTGKPWNESAFVANTAKLYLLIRLTFLLS</sequence>
<dbReference type="Proteomes" id="UP000054630">
    <property type="component" value="Unassembled WGS sequence"/>
</dbReference>